<dbReference type="PANTHER" id="PTHR23150:SF35">
    <property type="entry name" value="BLL6746 PROTEIN"/>
    <property type="match status" value="1"/>
</dbReference>
<dbReference type="Gene3D" id="1.25.40.10">
    <property type="entry name" value="Tetratricopeptide repeat domain"/>
    <property type="match status" value="1"/>
</dbReference>
<protein>
    <submittedName>
        <fullName evidence="3">SUMF1/EgtB/PvdO family nonheme iron enzyme</fullName>
    </submittedName>
</protein>
<dbReference type="Gene3D" id="3.90.1580.10">
    <property type="entry name" value="paralog of FGE (formylglycine-generating enzyme)"/>
    <property type="match status" value="1"/>
</dbReference>
<organism evidence="3 4">
    <name type="scientific">Luteimonas notoginsengisoli</name>
    <dbReference type="NCBI Taxonomy" id="1578200"/>
    <lineage>
        <taxon>Bacteria</taxon>
        <taxon>Pseudomonadati</taxon>
        <taxon>Pseudomonadota</taxon>
        <taxon>Gammaproteobacteria</taxon>
        <taxon>Lysobacterales</taxon>
        <taxon>Lysobacteraceae</taxon>
        <taxon>Luteimonas</taxon>
    </lineage>
</organism>
<evidence type="ECO:0000256" key="1">
    <source>
        <dbReference type="SAM" id="MobiDB-lite"/>
    </source>
</evidence>
<dbReference type="Proteomes" id="UP001595724">
    <property type="component" value="Unassembled WGS sequence"/>
</dbReference>
<gene>
    <name evidence="3" type="ORF">ACFOM9_03750</name>
</gene>
<name>A0ABV7URN1_9GAMM</name>
<dbReference type="InterPro" id="IPR011990">
    <property type="entry name" value="TPR-like_helical_dom_sf"/>
</dbReference>
<accession>A0ABV7URN1</accession>
<feature type="domain" description="Sulfatase-modifying factor enzyme-like" evidence="2">
    <location>
        <begin position="332"/>
        <end position="605"/>
    </location>
</feature>
<proteinExistence type="predicted"/>
<keyword evidence="4" id="KW-1185">Reference proteome</keyword>
<dbReference type="InterPro" id="IPR051043">
    <property type="entry name" value="Sulfatase_Mod_Factor_Kinase"/>
</dbReference>
<dbReference type="PANTHER" id="PTHR23150">
    <property type="entry name" value="SULFATASE MODIFYING FACTOR 1, 2"/>
    <property type="match status" value="1"/>
</dbReference>
<dbReference type="InterPro" id="IPR042095">
    <property type="entry name" value="SUMF_sf"/>
</dbReference>
<dbReference type="SUPFAM" id="SSF56436">
    <property type="entry name" value="C-type lectin-like"/>
    <property type="match status" value="1"/>
</dbReference>
<feature type="region of interest" description="Disordered" evidence="1">
    <location>
        <begin position="478"/>
        <end position="499"/>
    </location>
</feature>
<dbReference type="InterPro" id="IPR005532">
    <property type="entry name" value="SUMF_dom"/>
</dbReference>
<evidence type="ECO:0000313" key="4">
    <source>
        <dbReference type="Proteomes" id="UP001595724"/>
    </source>
</evidence>
<reference evidence="4" key="1">
    <citation type="journal article" date="2019" name="Int. J. Syst. Evol. Microbiol.">
        <title>The Global Catalogue of Microorganisms (GCM) 10K type strain sequencing project: providing services to taxonomists for standard genome sequencing and annotation.</title>
        <authorList>
            <consortium name="The Broad Institute Genomics Platform"/>
            <consortium name="The Broad Institute Genome Sequencing Center for Infectious Disease"/>
            <person name="Wu L."/>
            <person name="Ma J."/>
        </authorList>
    </citation>
    <scope>NUCLEOTIDE SEQUENCE [LARGE SCALE GENOMIC DNA]</scope>
    <source>
        <strain evidence="4">KCTC 42211</strain>
    </source>
</reference>
<dbReference type="InterPro" id="IPR016187">
    <property type="entry name" value="CTDL_fold"/>
</dbReference>
<dbReference type="Pfam" id="PF03781">
    <property type="entry name" value="FGE-sulfatase"/>
    <property type="match status" value="1"/>
</dbReference>
<comment type="caution">
    <text evidence="3">The sequence shown here is derived from an EMBL/GenBank/DDBJ whole genome shotgun (WGS) entry which is preliminary data.</text>
</comment>
<dbReference type="RefSeq" id="WP_386707299.1">
    <property type="nucleotide sequence ID" value="NZ_JBHRYF010000001.1"/>
</dbReference>
<evidence type="ECO:0000313" key="3">
    <source>
        <dbReference type="EMBL" id="MFC3659193.1"/>
    </source>
</evidence>
<evidence type="ECO:0000259" key="2">
    <source>
        <dbReference type="Pfam" id="PF03781"/>
    </source>
</evidence>
<dbReference type="EMBL" id="JBHRYF010000001">
    <property type="protein sequence ID" value="MFC3659193.1"/>
    <property type="molecule type" value="Genomic_DNA"/>
</dbReference>
<sequence length="607" mass="65559">MIVVAWLLAGCTRNPGDAARDERSAQAAQTRAGIVTISGDDAIAESLTWRPPVVEIPPDGFDAARERAEAALEAGKLSDDAESAIPLLLALSKQAPDDSRLRDDLDRALRAVIAHGDAALARADDDIAALREAHRMAAVARATDGDDEAVADYLERIDQADTLWELNRDGERALAGGRYGEDGGGALAKFREALALRPGQPRAMQGLAATESAMIRKAEVAAEQGDFEGAKRWLGVAAKVRPDMSTVPDAIVRIERMRGARIARLRDLGVAALGQPDGIAAARRHLAAILLIAKPGDPVAAELRERIDLAEHYGQFRPGQQFTDGLEHGARGPQMVVVPHGGYRMGAEAGDARAEDAERPQHAVRFDRGFAMSITEVTVGDYRRFINATGRRTRAQRRGYSMAYDERSGNFARVSGVDWRSDHAGNPAGENLPVLHVSAKDAEAYAAWLSEQSGHRYRLPSEAEFEYALRAGSRTRYPWGDGSPPKDAGNFTGGRDRSPTGRHWNNAFAGYGDGYWGPAPAGRFAANPWGVRGLAGNVSEWVADCWHDGYRRAPVDGSSWLNPGCRTRVVRGGSWASAPDQTRSSWRAPAGVDSTNGRIGFRVVREI</sequence>